<evidence type="ECO:0000313" key="3">
    <source>
        <dbReference type="EMBL" id="KIH60644.1"/>
    </source>
</evidence>
<dbReference type="InterPro" id="IPR007590">
    <property type="entry name" value="Saf4/Yju2"/>
</dbReference>
<name>A0A0C2GNH8_9BILA</name>
<evidence type="ECO:0000256" key="1">
    <source>
        <dbReference type="ARBA" id="ARBA00005595"/>
    </source>
</evidence>
<dbReference type="GO" id="GO:0000398">
    <property type="term" value="P:mRNA splicing, via spliceosome"/>
    <property type="evidence" value="ECO:0007669"/>
    <property type="project" value="InterPro"/>
</dbReference>
<evidence type="ECO:0000256" key="2">
    <source>
        <dbReference type="SAM" id="MobiDB-lite"/>
    </source>
</evidence>
<keyword evidence="4" id="KW-1185">Reference proteome</keyword>
<dbReference type="GO" id="GO:0005684">
    <property type="term" value="C:U2-type spliceosomal complex"/>
    <property type="evidence" value="ECO:0007669"/>
    <property type="project" value="TreeGrafter"/>
</dbReference>
<dbReference type="AlphaFoldDB" id="A0A0C2GNH8"/>
<evidence type="ECO:0008006" key="5">
    <source>
        <dbReference type="Google" id="ProtNLM"/>
    </source>
</evidence>
<reference evidence="3 4" key="1">
    <citation type="submission" date="2013-12" db="EMBL/GenBank/DDBJ databases">
        <title>Draft genome of the parsitic nematode Ancylostoma duodenale.</title>
        <authorList>
            <person name="Mitreva M."/>
        </authorList>
    </citation>
    <scope>NUCLEOTIDE SEQUENCE [LARGE SCALE GENOMIC DNA]</scope>
    <source>
        <strain evidence="3 4">Zhejiang</strain>
    </source>
</reference>
<dbReference type="Proteomes" id="UP000054047">
    <property type="component" value="Unassembled WGS sequence"/>
</dbReference>
<accession>A0A0C2GNH8</accession>
<comment type="similarity">
    <text evidence="1">Belongs to the CWC16 family.</text>
</comment>
<organism evidence="3 4">
    <name type="scientific">Ancylostoma duodenale</name>
    <dbReference type="NCBI Taxonomy" id="51022"/>
    <lineage>
        <taxon>Eukaryota</taxon>
        <taxon>Metazoa</taxon>
        <taxon>Ecdysozoa</taxon>
        <taxon>Nematoda</taxon>
        <taxon>Chromadorea</taxon>
        <taxon>Rhabditida</taxon>
        <taxon>Rhabditina</taxon>
        <taxon>Rhabditomorpha</taxon>
        <taxon>Strongyloidea</taxon>
        <taxon>Ancylostomatidae</taxon>
        <taxon>Ancylostomatinae</taxon>
        <taxon>Ancylostoma</taxon>
    </lineage>
</organism>
<dbReference type="Pfam" id="PF04502">
    <property type="entry name" value="Saf4_Yju2"/>
    <property type="match status" value="1"/>
</dbReference>
<feature type="region of interest" description="Disordered" evidence="2">
    <location>
        <begin position="1"/>
        <end position="20"/>
    </location>
</feature>
<gene>
    <name evidence="3" type="ORF">ANCDUO_09097</name>
</gene>
<evidence type="ECO:0000313" key="4">
    <source>
        <dbReference type="Proteomes" id="UP000054047"/>
    </source>
</evidence>
<protein>
    <recommendedName>
        <fullName evidence="5">CWC16 protein</fullName>
    </recommendedName>
</protein>
<feature type="compositionally biased region" description="Polar residues" evidence="2">
    <location>
        <begin position="1"/>
        <end position="11"/>
    </location>
</feature>
<dbReference type="OrthoDB" id="360327at2759"/>
<dbReference type="EMBL" id="KN730776">
    <property type="protein sequence ID" value="KIH60644.1"/>
    <property type="molecule type" value="Genomic_DNA"/>
</dbReference>
<dbReference type="PANTHER" id="PTHR12111">
    <property type="entry name" value="SPLICING FACTOR YJU2"/>
    <property type="match status" value="1"/>
</dbReference>
<sequence length="281" mass="32856">MLTAGRTTRTDCSLGKQGSGALDTENISKSDRSFAALIMGERKGQNFYYPPDFDYKKHKNLNRYHGTHALRERAKKISEGILVIRFEMPFNIWCLGCNNHVGMGVRYNAEKKKIGMYYTTPLYEFRMKCHLCDNYYVIRTDPKNFDYELVEGCTRQEKRFEPSEIDQVDTSDSDFSHKLAADAMFKTEHQEENFDYELVEGCTRQEKRFEPSEIDQVDTSDSDFSHKLAADAMFKTEHQEEDKSKATNEESRMEKIEWVQERLRDDFAANQALRAQFRVCL</sequence>
<proteinExistence type="inferred from homology"/>
<dbReference type="PANTHER" id="PTHR12111:SF2">
    <property type="entry name" value="SPLICING FACTOR YJU2B-RELATED"/>
    <property type="match status" value="1"/>
</dbReference>
<dbReference type="GO" id="GO:0071014">
    <property type="term" value="C:post-mRNA release spliceosomal complex"/>
    <property type="evidence" value="ECO:0007669"/>
    <property type="project" value="TreeGrafter"/>
</dbReference>